<keyword evidence="4" id="KW-0963">Cytoplasm</keyword>
<evidence type="ECO:0000313" key="9">
    <source>
        <dbReference type="Proteomes" id="UP001519460"/>
    </source>
</evidence>
<dbReference type="SUPFAM" id="SSF69500">
    <property type="entry name" value="DTD-like"/>
    <property type="match status" value="1"/>
</dbReference>
<comment type="catalytic activity">
    <reaction evidence="7">
        <text>a D-aminoacyl-tRNA + H2O = a tRNA + a D-alpha-amino acid + H(+)</text>
        <dbReference type="Rhea" id="RHEA:13953"/>
        <dbReference type="Rhea" id="RHEA-COMP:10123"/>
        <dbReference type="Rhea" id="RHEA-COMP:10124"/>
        <dbReference type="ChEBI" id="CHEBI:15377"/>
        <dbReference type="ChEBI" id="CHEBI:15378"/>
        <dbReference type="ChEBI" id="CHEBI:59871"/>
        <dbReference type="ChEBI" id="CHEBI:78442"/>
        <dbReference type="ChEBI" id="CHEBI:79333"/>
        <dbReference type="EC" id="3.1.1.96"/>
    </reaction>
</comment>
<evidence type="ECO:0000256" key="7">
    <source>
        <dbReference type="ARBA" id="ARBA00048018"/>
    </source>
</evidence>
<keyword evidence="5" id="KW-0378">Hydrolase</keyword>
<dbReference type="Gene3D" id="3.50.80.10">
    <property type="entry name" value="D-tyrosyl-tRNA(Tyr) deacylase"/>
    <property type="match status" value="1"/>
</dbReference>
<proteinExistence type="predicted"/>
<comment type="subunit">
    <text evidence="2">Homodimer.</text>
</comment>
<dbReference type="InterPro" id="IPR003732">
    <property type="entry name" value="Daa-tRNA_deacyls_DTD"/>
</dbReference>
<protein>
    <recommendedName>
        <fullName evidence="3">D-aminoacyl-tRNA deacylase</fullName>
        <ecNumber evidence="3">3.1.1.96</ecNumber>
    </recommendedName>
</protein>
<keyword evidence="9" id="KW-1185">Reference proteome</keyword>
<evidence type="ECO:0000256" key="2">
    <source>
        <dbReference type="ARBA" id="ARBA00011738"/>
    </source>
</evidence>
<gene>
    <name evidence="8" type="ORF">BaRGS_00003283</name>
</gene>
<name>A0ABD0M1L0_9CAEN</name>
<organism evidence="8 9">
    <name type="scientific">Batillaria attramentaria</name>
    <dbReference type="NCBI Taxonomy" id="370345"/>
    <lineage>
        <taxon>Eukaryota</taxon>
        <taxon>Metazoa</taxon>
        <taxon>Spiralia</taxon>
        <taxon>Lophotrochozoa</taxon>
        <taxon>Mollusca</taxon>
        <taxon>Gastropoda</taxon>
        <taxon>Caenogastropoda</taxon>
        <taxon>Sorbeoconcha</taxon>
        <taxon>Cerithioidea</taxon>
        <taxon>Batillariidae</taxon>
        <taxon>Batillaria</taxon>
    </lineage>
</organism>
<dbReference type="GO" id="GO:0051499">
    <property type="term" value="F:D-aminoacyl-tRNA deacylase activity"/>
    <property type="evidence" value="ECO:0007669"/>
    <property type="project" value="UniProtKB-EC"/>
</dbReference>
<comment type="catalytic activity">
    <reaction evidence="6">
        <text>glycyl-tRNA(Ala) + H2O = tRNA(Ala) + glycine + H(+)</text>
        <dbReference type="Rhea" id="RHEA:53744"/>
        <dbReference type="Rhea" id="RHEA-COMP:9657"/>
        <dbReference type="Rhea" id="RHEA-COMP:13640"/>
        <dbReference type="ChEBI" id="CHEBI:15377"/>
        <dbReference type="ChEBI" id="CHEBI:15378"/>
        <dbReference type="ChEBI" id="CHEBI:57305"/>
        <dbReference type="ChEBI" id="CHEBI:78442"/>
        <dbReference type="ChEBI" id="CHEBI:78522"/>
        <dbReference type="EC" id="3.1.1.96"/>
    </reaction>
</comment>
<reference evidence="8 9" key="1">
    <citation type="journal article" date="2023" name="Sci. Data">
        <title>Genome assembly of the Korean intertidal mud-creeper Batillaria attramentaria.</title>
        <authorList>
            <person name="Patra A.K."/>
            <person name="Ho P.T."/>
            <person name="Jun S."/>
            <person name="Lee S.J."/>
            <person name="Kim Y."/>
            <person name="Won Y.J."/>
        </authorList>
    </citation>
    <scope>NUCLEOTIDE SEQUENCE [LARGE SCALE GENOMIC DNA]</scope>
    <source>
        <strain evidence="8">Wonlab-2016</strain>
    </source>
</reference>
<dbReference type="Pfam" id="PF02580">
    <property type="entry name" value="Tyr_Deacylase"/>
    <property type="match status" value="1"/>
</dbReference>
<evidence type="ECO:0000256" key="6">
    <source>
        <dbReference type="ARBA" id="ARBA00047676"/>
    </source>
</evidence>
<dbReference type="AlphaFoldDB" id="A0ABD0M1L0"/>
<dbReference type="Proteomes" id="UP001519460">
    <property type="component" value="Unassembled WGS sequence"/>
</dbReference>
<dbReference type="EC" id="3.1.1.96" evidence="3"/>
<evidence type="ECO:0000313" key="8">
    <source>
        <dbReference type="EMBL" id="KAK7505538.1"/>
    </source>
</evidence>
<accession>A0ABD0M1L0</accession>
<evidence type="ECO:0000256" key="4">
    <source>
        <dbReference type="ARBA" id="ARBA00022490"/>
    </source>
</evidence>
<sequence>MEATAQTESSTQFGLPNPGFFGVDHMQGASSSATNPSVRVVLQQCMGAQLMVQPATEGSEPQFVEIRRGVIVYICFLKGATKTLAEKMAKLALTVRLSESDDGKLVSVIDLPGDVLIIPQATLGGTVKGKVMQYHKNIAKDEGLQLYSEFVSVFRKTIEKNEKCATAGCVVRHGTYGNRQVFSCQTNGPYTHLIEL</sequence>
<dbReference type="PANTHER" id="PTHR10472">
    <property type="entry name" value="D-TYROSYL-TRNA TYR DEACYLASE"/>
    <property type="match status" value="1"/>
</dbReference>
<dbReference type="InterPro" id="IPR023509">
    <property type="entry name" value="DTD-like_sf"/>
</dbReference>
<comment type="subcellular location">
    <subcellularLocation>
        <location evidence="1">Cytoplasm</location>
    </subcellularLocation>
</comment>
<dbReference type="EMBL" id="JACVVK020000010">
    <property type="protein sequence ID" value="KAK7505538.1"/>
    <property type="molecule type" value="Genomic_DNA"/>
</dbReference>
<dbReference type="PANTHER" id="PTHR10472:SF1">
    <property type="entry name" value="D-AMINOACYL-TRNA DEACYLASE 2"/>
    <property type="match status" value="1"/>
</dbReference>
<dbReference type="GO" id="GO:0005737">
    <property type="term" value="C:cytoplasm"/>
    <property type="evidence" value="ECO:0007669"/>
    <property type="project" value="UniProtKB-SubCell"/>
</dbReference>
<evidence type="ECO:0000256" key="1">
    <source>
        <dbReference type="ARBA" id="ARBA00004496"/>
    </source>
</evidence>
<comment type="caution">
    <text evidence="8">The sequence shown here is derived from an EMBL/GenBank/DDBJ whole genome shotgun (WGS) entry which is preliminary data.</text>
</comment>
<evidence type="ECO:0000256" key="5">
    <source>
        <dbReference type="ARBA" id="ARBA00022801"/>
    </source>
</evidence>
<evidence type="ECO:0000256" key="3">
    <source>
        <dbReference type="ARBA" id="ARBA00013056"/>
    </source>
</evidence>